<dbReference type="KEGG" id="ldn:H9L06_04275"/>
<organism evidence="6 7">
    <name type="scientific">Leucobacter denitrificans</name>
    <dbReference type="NCBI Taxonomy" id="683042"/>
    <lineage>
        <taxon>Bacteria</taxon>
        <taxon>Bacillati</taxon>
        <taxon>Actinomycetota</taxon>
        <taxon>Actinomycetes</taxon>
        <taxon>Micrococcales</taxon>
        <taxon>Microbacteriaceae</taxon>
        <taxon>Leucobacter</taxon>
    </lineage>
</organism>
<evidence type="ECO:0000259" key="5">
    <source>
        <dbReference type="Pfam" id="PF01258"/>
    </source>
</evidence>
<dbReference type="PANTHER" id="PTHR33823">
    <property type="entry name" value="RNA POLYMERASE-BINDING TRANSCRIPTION FACTOR DKSA-RELATED"/>
    <property type="match status" value="1"/>
</dbReference>
<sequence length="108" mass="11832">MLLGLRAEVSARVERIEAELHTLTLSRADANDDDEHDPEGVTLSTEWSRLTGLAAQARSDLAEVLAALERWDAGSYGVCTRCGLQIPPERLEVRPFAEHCVACASKSR</sequence>
<dbReference type="PROSITE" id="PS51128">
    <property type="entry name" value="ZF_DKSA_2"/>
    <property type="match status" value="1"/>
</dbReference>
<dbReference type="SUPFAM" id="SSF57716">
    <property type="entry name" value="Glucocorticoid receptor-like (DNA-binding domain)"/>
    <property type="match status" value="1"/>
</dbReference>
<evidence type="ECO:0000256" key="2">
    <source>
        <dbReference type="ARBA" id="ARBA00022771"/>
    </source>
</evidence>
<keyword evidence="3" id="KW-0862">Zinc</keyword>
<dbReference type="Gene3D" id="1.20.120.910">
    <property type="entry name" value="DksA, coiled-coil domain"/>
    <property type="match status" value="1"/>
</dbReference>
<feature type="zinc finger region" description="dksA C4-type" evidence="4">
    <location>
        <begin position="79"/>
        <end position="103"/>
    </location>
</feature>
<dbReference type="InterPro" id="IPR000962">
    <property type="entry name" value="Znf_DskA_TraR"/>
</dbReference>
<dbReference type="Pfam" id="PF01258">
    <property type="entry name" value="zf-dskA_traR"/>
    <property type="match status" value="1"/>
</dbReference>
<dbReference type="AlphaFoldDB" id="A0A7G9S7Q9"/>
<name>A0A7G9S7Q9_9MICO</name>
<dbReference type="PANTHER" id="PTHR33823:SF4">
    <property type="entry name" value="GENERAL STRESS PROTEIN 16O"/>
    <property type="match status" value="1"/>
</dbReference>
<reference evidence="6 7" key="1">
    <citation type="submission" date="2020-08" db="EMBL/GenBank/DDBJ databases">
        <title>Genome sequence of Leucobacter denitrificans KACC 14055T.</title>
        <authorList>
            <person name="Hyun D.-W."/>
            <person name="Bae J.-W."/>
        </authorList>
    </citation>
    <scope>NUCLEOTIDE SEQUENCE [LARGE SCALE GENOMIC DNA]</scope>
    <source>
        <strain evidence="6 7">KACC 14055</strain>
    </source>
</reference>
<evidence type="ECO:0000313" key="6">
    <source>
        <dbReference type="EMBL" id="QNN63884.1"/>
    </source>
</evidence>
<dbReference type="Proteomes" id="UP000515934">
    <property type="component" value="Chromosome"/>
</dbReference>
<keyword evidence="1" id="KW-0479">Metal-binding</keyword>
<evidence type="ECO:0000256" key="4">
    <source>
        <dbReference type="PROSITE-ProRule" id="PRU00510"/>
    </source>
</evidence>
<dbReference type="EMBL" id="CP060716">
    <property type="protein sequence ID" value="QNN63884.1"/>
    <property type="molecule type" value="Genomic_DNA"/>
</dbReference>
<accession>A0A7G9S7Q9</accession>
<keyword evidence="2" id="KW-0863">Zinc-finger</keyword>
<feature type="domain" description="Zinc finger DksA/TraR C4-type" evidence="5">
    <location>
        <begin position="74"/>
        <end position="107"/>
    </location>
</feature>
<dbReference type="GO" id="GO:0008270">
    <property type="term" value="F:zinc ion binding"/>
    <property type="evidence" value="ECO:0007669"/>
    <property type="project" value="UniProtKB-KW"/>
</dbReference>
<evidence type="ECO:0000256" key="1">
    <source>
        <dbReference type="ARBA" id="ARBA00022723"/>
    </source>
</evidence>
<proteinExistence type="predicted"/>
<gene>
    <name evidence="6" type="ORF">H9L06_04275</name>
</gene>
<evidence type="ECO:0000313" key="7">
    <source>
        <dbReference type="Proteomes" id="UP000515934"/>
    </source>
</evidence>
<keyword evidence="7" id="KW-1185">Reference proteome</keyword>
<protein>
    <submittedName>
        <fullName evidence="6">TraR/DksA C4-type zinc finger protein</fullName>
    </submittedName>
</protein>
<evidence type="ECO:0000256" key="3">
    <source>
        <dbReference type="ARBA" id="ARBA00022833"/>
    </source>
</evidence>